<dbReference type="KEGG" id="kbi:30208229"/>
<keyword evidence="4" id="KW-1185">Reference proteome</keyword>
<gene>
    <name evidence="2" type="ORF">I302_03830</name>
    <name evidence="3" type="ORF">I302_100456</name>
</gene>
<evidence type="ECO:0000259" key="1">
    <source>
        <dbReference type="Pfam" id="PF12937"/>
    </source>
</evidence>
<dbReference type="EMBL" id="CP144541">
    <property type="protein sequence ID" value="WVW78501.1"/>
    <property type="molecule type" value="Genomic_DNA"/>
</dbReference>
<dbReference type="Pfam" id="PF12937">
    <property type="entry name" value="F-box-like"/>
    <property type="match status" value="1"/>
</dbReference>
<evidence type="ECO:0000313" key="3">
    <source>
        <dbReference type="EMBL" id="WVW78501.1"/>
    </source>
</evidence>
<organism evidence="2">
    <name type="scientific">Kwoniella bestiolae CBS 10118</name>
    <dbReference type="NCBI Taxonomy" id="1296100"/>
    <lineage>
        <taxon>Eukaryota</taxon>
        <taxon>Fungi</taxon>
        <taxon>Dikarya</taxon>
        <taxon>Basidiomycota</taxon>
        <taxon>Agaricomycotina</taxon>
        <taxon>Tremellomycetes</taxon>
        <taxon>Tremellales</taxon>
        <taxon>Cryptococcaceae</taxon>
        <taxon>Kwoniella</taxon>
    </lineage>
</organism>
<dbReference type="RefSeq" id="XP_019047222.1">
    <property type="nucleotide sequence ID" value="XM_019190474.1"/>
</dbReference>
<accession>A0A1B9G573</accession>
<evidence type="ECO:0000313" key="4">
    <source>
        <dbReference type="Proteomes" id="UP000092730"/>
    </source>
</evidence>
<evidence type="ECO:0000313" key="2">
    <source>
        <dbReference type="EMBL" id="OCF26152.1"/>
    </source>
</evidence>
<protein>
    <recommendedName>
        <fullName evidence="1">F-box domain-containing protein</fullName>
    </recommendedName>
</protein>
<dbReference type="InterPro" id="IPR001810">
    <property type="entry name" value="F-box_dom"/>
</dbReference>
<dbReference type="AlphaFoldDB" id="A0A1B9G573"/>
<reference evidence="2" key="1">
    <citation type="submission" date="2013-07" db="EMBL/GenBank/DDBJ databases">
        <title>The Genome Sequence of Cryptococcus bestiolae CBS10118.</title>
        <authorList>
            <consortium name="The Broad Institute Genome Sequencing Platform"/>
            <person name="Cuomo C."/>
            <person name="Litvintseva A."/>
            <person name="Chen Y."/>
            <person name="Heitman J."/>
            <person name="Sun S."/>
            <person name="Springer D."/>
            <person name="Dromer F."/>
            <person name="Young S.K."/>
            <person name="Zeng Q."/>
            <person name="Gargeya S."/>
            <person name="Fitzgerald M."/>
            <person name="Abouelleil A."/>
            <person name="Alvarado L."/>
            <person name="Berlin A.M."/>
            <person name="Chapman S.B."/>
            <person name="Dewar J."/>
            <person name="Goldberg J."/>
            <person name="Griggs A."/>
            <person name="Gujja S."/>
            <person name="Hansen M."/>
            <person name="Howarth C."/>
            <person name="Imamovic A."/>
            <person name="Larimer J."/>
            <person name="McCowan C."/>
            <person name="Murphy C."/>
            <person name="Pearson M."/>
            <person name="Priest M."/>
            <person name="Roberts A."/>
            <person name="Saif S."/>
            <person name="Shea T."/>
            <person name="Sykes S."/>
            <person name="Wortman J."/>
            <person name="Nusbaum C."/>
            <person name="Birren B."/>
        </authorList>
    </citation>
    <scope>NUCLEOTIDE SEQUENCE [LARGE SCALE GENOMIC DNA]</scope>
    <source>
        <strain evidence="2">CBS 10118</strain>
    </source>
</reference>
<reference evidence="3" key="2">
    <citation type="submission" date="2013-07" db="EMBL/GenBank/DDBJ databases">
        <authorList>
            <consortium name="The Broad Institute Genome Sequencing Platform"/>
            <person name="Cuomo C."/>
            <person name="Litvintseva A."/>
            <person name="Chen Y."/>
            <person name="Heitman J."/>
            <person name="Sun S."/>
            <person name="Springer D."/>
            <person name="Dromer F."/>
            <person name="Young S.K."/>
            <person name="Zeng Q."/>
            <person name="Gargeya S."/>
            <person name="Fitzgerald M."/>
            <person name="Abouelleil A."/>
            <person name="Alvarado L."/>
            <person name="Berlin A.M."/>
            <person name="Chapman S.B."/>
            <person name="Dewar J."/>
            <person name="Goldberg J."/>
            <person name="Griggs A."/>
            <person name="Gujja S."/>
            <person name="Hansen M."/>
            <person name="Howarth C."/>
            <person name="Imamovic A."/>
            <person name="Larimer J."/>
            <person name="McCowan C."/>
            <person name="Murphy C."/>
            <person name="Pearson M."/>
            <person name="Priest M."/>
            <person name="Roberts A."/>
            <person name="Saif S."/>
            <person name="Shea T."/>
            <person name="Sykes S."/>
            <person name="Wortman J."/>
            <person name="Nusbaum C."/>
            <person name="Birren B."/>
        </authorList>
    </citation>
    <scope>NUCLEOTIDE SEQUENCE</scope>
    <source>
        <strain evidence="3">CBS 10118</strain>
    </source>
</reference>
<dbReference type="VEuPathDB" id="FungiDB:I302_03830"/>
<proteinExistence type="predicted"/>
<dbReference type="OrthoDB" id="5297217at2759"/>
<dbReference type="EMBL" id="KI894020">
    <property type="protein sequence ID" value="OCF26152.1"/>
    <property type="molecule type" value="Genomic_DNA"/>
</dbReference>
<reference evidence="2" key="3">
    <citation type="submission" date="2014-01" db="EMBL/GenBank/DDBJ databases">
        <title>Evolution of pathogenesis and genome organization in the Tremellales.</title>
        <authorList>
            <person name="Cuomo C."/>
            <person name="Litvintseva A."/>
            <person name="Heitman J."/>
            <person name="Chen Y."/>
            <person name="Sun S."/>
            <person name="Springer D."/>
            <person name="Dromer F."/>
            <person name="Young S."/>
            <person name="Zeng Q."/>
            <person name="Chapman S."/>
            <person name="Gujja S."/>
            <person name="Saif S."/>
            <person name="Birren B."/>
        </authorList>
    </citation>
    <scope>NUCLEOTIDE SEQUENCE</scope>
    <source>
        <strain evidence="2">CBS 10118</strain>
    </source>
</reference>
<dbReference type="GeneID" id="30208229"/>
<feature type="domain" description="F-box" evidence="1">
    <location>
        <begin position="17"/>
        <end position="63"/>
    </location>
</feature>
<reference evidence="3" key="4">
    <citation type="submission" date="2024-02" db="EMBL/GenBank/DDBJ databases">
        <title>Comparative genomics of Cryptococcus and Kwoniella reveals pathogenesis evolution and contrasting modes of karyotype evolution via chromosome fusion or intercentromeric recombination.</title>
        <authorList>
            <person name="Coelho M.A."/>
            <person name="David-Palma M."/>
            <person name="Shea T."/>
            <person name="Bowers K."/>
            <person name="McGinley-Smith S."/>
            <person name="Mohammad A.W."/>
            <person name="Gnirke A."/>
            <person name="Yurkov A.M."/>
            <person name="Nowrousian M."/>
            <person name="Sun S."/>
            <person name="Cuomo C.A."/>
            <person name="Heitman J."/>
        </authorList>
    </citation>
    <scope>NUCLEOTIDE SEQUENCE</scope>
    <source>
        <strain evidence="3">CBS 10118</strain>
    </source>
</reference>
<dbReference type="InterPro" id="IPR036047">
    <property type="entry name" value="F-box-like_dom_sf"/>
</dbReference>
<name>A0A1B9G573_9TREE</name>
<dbReference type="Proteomes" id="UP000092730">
    <property type="component" value="Chromosome 1"/>
</dbReference>
<dbReference type="SUPFAM" id="SSF81383">
    <property type="entry name" value="F-box domain"/>
    <property type="match status" value="1"/>
</dbReference>
<sequence length="138" mass="15727">MSFKCGKIKMNEPPTPRLPLDIFPLIFEHLQYDCNRYTLLQCCLVSKSFLDLAGPILYRKITLFNNDGGGTDHVSVDGLLDPSSYKYRFKDFKEVLEIGYHSNCTGRCEDGKLVLPRLHTLKVIPLVQDTPRGLDHVI</sequence>